<evidence type="ECO:0000256" key="2">
    <source>
        <dbReference type="ARBA" id="ARBA00022475"/>
    </source>
</evidence>
<dbReference type="InterPro" id="IPR050569">
    <property type="entry name" value="TAAR"/>
</dbReference>
<dbReference type="PRINTS" id="PR00237">
    <property type="entry name" value="GPCRRHODOPSN"/>
</dbReference>
<keyword evidence="2" id="KW-1003">Cell membrane</keyword>
<keyword evidence="5 9" id="KW-0297">G-protein coupled receptor</keyword>
<keyword evidence="11" id="KW-1185">Reference proteome</keyword>
<evidence type="ECO:0000256" key="3">
    <source>
        <dbReference type="ARBA" id="ARBA00022692"/>
    </source>
</evidence>
<feature type="non-terminal residue" evidence="10">
    <location>
        <position position="216"/>
    </location>
</feature>
<evidence type="ECO:0000256" key="1">
    <source>
        <dbReference type="ARBA" id="ARBA00004651"/>
    </source>
</evidence>
<keyword evidence="3 9" id="KW-0812">Transmembrane</keyword>
<keyword evidence="7 9" id="KW-0675">Receptor</keyword>
<keyword evidence="4" id="KW-1133">Transmembrane helix</keyword>
<evidence type="ECO:0000313" key="10">
    <source>
        <dbReference type="EMBL" id="CAB4007581.1"/>
    </source>
</evidence>
<protein>
    <submittedName>
        <fullName evidence="10">Alpha-1A adrenergic receptor</fullName>
    </submittedName>
</protein>
<proteinExistence type="inferred from homology"/>
<evidence type="ECO:0000256" key="9">
    <source>
        <dbReference type="RuleBase" id="RU000688"/>
    </source>
</evidence>
<dbReference type="InterPro" id="IPR017452">
    <property type="entry name" value="GPCR_Rhodpsn_7TM"/>
</dbReference>
<evidence type="ECO:0000256" key="4">
    <source>
        <dbReference type="ARBA" id="ARBA00022989"/>
    </source>
</evidence>
<comment type="caution">
    <text evidence="10">The sequence shown here is derived from an EMBL/GenBank/DDBJ whole genome shotgun (WGS) entry which is preliminary data.</text>
</comment>
<gene>
    <name evidence="10" type="ORF">PACLA_8A034113</name>
</gene>
<organism evidence="10 11">
    <name type="scientific">Paramuricea clavata</name>
    <name type="common">Red gorgonian</name>
    <name type="synonym">Violescent sea-whip</name>
    <dbReference type="NCBI Taxonomy" id="317549"/>
    <lineage>
        <taxon>Eukaryota</taxon>
        <taxon>Metazoa</taxon>
        <taxon>Cnidaria</taxon>
        <taxon>Anthozoa</taxon>
        <taxon>Octocorallia</taxon>
        <taxon>Malacalcyonacea</taxon>
        <taxon>Plexauridae</taxon>
        <taxon>Paramuricea</taxon>
    </lineage>
</organism>
<dbReference type="InterPro" id="IPR000276">
    <property type="entry name" value="GPCR_Rhodpsn"/>
</dbReference>
<comment type="subcellular location">
    <subcellularLocation>
        <location evidence="1">Cell membrane</location>
        <topology evidence="1">Multi-pass membrane protein</topology>
    </subcellularLocation>
</comment>
<dbReference type="OrthoDB" id="5963071at2759"/>
<comment type="similarity">
    <text evidence="9">Belongs to the G-protein coupled receptor 1 family.</text>
</comment>
<evidence type="ECO:0000256" key="8">
    <source>
        <dbReference type="ARBA" id="ARBA00023224"/>
    </source>
</evidence>
<dbReference type="GO" id="GO:0004930">
    <property type="term" value="F:G protein-coupled receptor activity"/>
    <property type="evidence" value="ECO:0007669"/>
    <property type="project" value="UniProtKB-KW"/>
</dbReference>
<reference evidence="10" key="1">
    <citation type="submission" date="2020-04" db="EMBL/GenBank/DDBJ databases">
        <authorList>
            <person name="Alioto T."/>
            <person name="Alioto T."/>
            <person name="Gomez Garrido J."/>
        </authorList>
    </citation>
    <scope>NUCLEOTIDE SEQUENCE</scope>
    <source>
        <strain evidence="10">A484AB</strain>
    </source>
</reference>
<dbReference type="AlphaFoldDB" id="A0A7D9EGJ1"/>
<name>A0A7D9EGJ1_PARCT</name>
<accession>A0A7D9EGJ1</accession>
<dbReference type="Pfam" id="PF00001">
    <property type="entry name" value="7tm_1"/>
    <property type="match status" value="1"/>
</dbReference>
<dbReference type="PROSITE" id="PS00237">
    <property type="entry name" value="G_PROTEIN_RECEP_F1_1"/>
    <property type="match status" value="1"/>
</dbReference>
<dbReference type="Gene3D" id="1.20.1070.10">
    <property type="entry name" value="Rhodopsin 7-helix transmembrane proteins"/>
    <property type="match status" value="1"/>
</dbReference>
<dbReference type="CDD" id="cd00637">
    <property type="entry name" value="7tm_classA_rhodopsin-like"/>
    <property type="match status" value="1"/>
</dbReference>
<keyword evidence="6" id="KW-0472">Membrane</keyword>
<evidence type="ECO:0000256" key="6">
    <source>
        <dbReference type="ARBA" id="ARBA00023136"/>
    </source>
</evidence>
<evidence type="ECO:0000313" key="11">
    <source>
        <dbReference type="Proteomes" id="UP001152795"/>
    </source>
</evidence>
<dbReference type="Proteomes" id="UP001152795">
    <property type="component" value="Unassembled WGS sequence"/>
</dbReference>
<dbReference type="EMBL" id="CACRXK020005840">
    <property type="protein sequence ID" value="CAB4007581.1"/>
    <property type="molecule type" value="Genomic_DNA"/>
</dbReference>
<evidence type="ECO:0000256" key="7">
    <source>
        <dbReference type="ARBA" id="ARBA00023170"/>
    </source>
</evidence>
<dbReference type="SUPFAM" id="SSF81321">
    <property type="entry name" value="Family A G protein-coupled receptor-like"/>
    <property type="match status" value="1"/>
</dbReference>
<dbReference type="PROSITE" id="PS50262">
    <property type="entry name" value="G_PROTEIN_RECEP_F1_2"/>
    <property type="match status" value="1"/>
</dbReference>
<evidence type="ECO:0000256" key="5">
    <source>
        <dbReference type="ARBA" id="ARBA00023040"/>
    </source>
</evidence>
<dbReference type="GO" id="GO:0005886">
    <property type="term" value="C:plasma membrane"/>
    <property type="evidence" value="ECO:0007669"/>
    <property type="project" value="UniProtKB-SubCell"/>
</dbReference>
<dbReference type="PANTHER" id="PTHR24249">
    <property type="entry name" value="HISTAMINE RECEPTOR-RELATED G-PROTEIN COUPLED RECEPTOR"/>
    <property type="match status" value="1"/>
</dbReference>
<keyword evidence="8 9" id="KW-0807">Transducer</keyword>
<sequence>MANNNLTESVVTYILLPSVVFKFTAMIIGVVGNTTVIIYNIFLSKEKTITSYLVGNLALADLLVCLTFYPVWIIEFIQTILNIDSDQDLFCKLSRSSLLALLFVSVATLLAITIDRYIFIAKPLKYPLIVTQERVRNIVAAIWLISCGVLCLTAVYFKKPRRQPKRSYCQVLDEIYWPCEIVILYIPIIIIFSLNLKILRIARNQKQRILQETANV</sequence>